<protein>
    <submittedName>
        <fullName evidence="2">Helix-turn-helix domain-containing protein</fullName>
    </submittedName>
</protein>
<dbReference type="SMART" id="SM00530">
    <property type="entry name" value="HTH_XRE"/>
    <property type="match status" value="1"/>
</dbReference>
<dbReference type="Proteomes" id="UP001611162">
    <property type="component" value="Unassembled WGS sequence"/>
</dbReference>
<dbReference type="RefSeq" id="WP_358215839.1">
    <property type="nucleotide sequence ID" value="NZ_JBEYAG010000008.1"/>
</dbReference>
<dbReference type="InterPro" id="IPR001387">
    <property type="entry name" value="Cro/C1-type_HTH"/>
</dbReference>
<dbReference type="SUPFAM" id="SSF47413">
    <property type="entry name" value="lambda repressor-like DNA-binding domains"/>
    <property type="match status" value="1"/>
</dbReference>
<organism evidence="2 3">
    <name type="scientific">Streptomyces abikoensis</name>
    <dbReference type="NCBI Taxonomy" id="97398"/>
    <lineage>
        <taxon>Bacteria</taxon>
        <taxon>Bacillati</taxon>
        <taxon>Actinomycetota</taxon>
        <taxon>Actinomycetes</taxon>
        <taxon>Kitasatosporales</taxon>
        <taxon>Streptomycetaceae</taxon>
        <taxon>Streptomyces</taxon>
    </lineage>
</organism>
<evidence type="ECO:0000313" key="3">
    <source>
        <dbReference type="Proteomes" id="UP001611162"/>
    </source>
</evidence>
<proteinExistence type="predicted"/>
<dbReference type="EMBL" id="JBIRRB010000023">
    <property type="protein sequence ID" value="MFI0915449.1"/>
    <property type="molecule type" value="Genomic_DNA"/>
</dbReference>
<dbReference type="Pfam" id="PF19054">
    <property type="entry name" value="DUF5753"/>
    <property type="match status" value="1"/>
</dbReference>
<sequence length="272" mass="30883">MPGDRQARPKSATMRMFGAVLQALRRRAGVSRERLAEATQYSLDMICAVEQGRRQPSAKLIEAAEELLDGKGVLKEAAKHIVQNKFPDWFEEYAKYEAECHSLEIYQNHVIPGLFQTKEYALAVFRSERPLLDDEEIERGVAARMERQQLLTRTPPAVISAVLEQVILERWIGGREVMRGQMQRLLDLSKLRNVDIQIMPTRRETHAGLAGPLYVLETKDHERYVYFEGQKGVMLSGSKDVSDVSMRSAMLRSQALTPEDSVSLIKKVLGEL</sequence>
<evidence type="ECO:0000313" key="2">
    <source>
        <dbReference type="EMBL" id="MFI0915449.1"/>
    </source>
</evidence>
<reference evidence="2 3" key="1">
    <citation type="submission" date="2024-10" db="EMBL/GenBank/DDBJ databases">
        <title>The Natural Products Discovery Center: Release of the First 8490 Sequenced Strains for Exploring Actinobacteria Biosynthetic Diversity.</title>
        <authorList>
            <person name="Kalkreuter E."/>
            <person name="Kautsar S.A."/>
            <person name="Yang D."/>
            <person name="Bader C.D."/>
            <person name="Teijaro C.N."/>
            <person name="Fluegel L."/>
            <person name="Davis C.M."/>
            <person name="Simpson J.R."/>
            <person name="Lauterbach L."/>
            <person name="Steele A.D."/>
            <person name="Gui C."/>
            <person name="Meng S."/>
            <person name="Li G."/>
            <person name="Viehrig K."/>
            <person name="Ye F."/>
            <person name="Su P."/>
            <person name="Kiefer A.F."/>
            <person name="Nichols A."/>
            <person name="Cepeda A.J."/>
            <person name="Yan W."/>
            <person name="Fan B."/>
            <person name="Jiang Y."/>
            <person name="Adhikari A."/>
            <person name="Zheng C.-J."/>
            <person name="Schuster L."/>
            <person name="Cowan T.M."/>
            <person name="Smanski M.J."/>
            <person name="Chevrette M.G."/>
            <person name="De Carvalho L.P.S."/>
            <person name="Shen B."/>
        </authorList>
    </citation>
    <scope>NUCLEOTIDE SEQUENCE [LARGE SCALE GENOMIC DNA]</scope>
    <source>
        <strain evidence="2 3">NPDC020979</strain>
    </source>
</reference>
<dbReference type="InterPro" id="IPR010982">
    <property type="entry name" value="Lambda_DNA-bd_dom_sf"/>
</dbReference>
<evidence type="ECO:0000259" key="1">
    <source>
        <dbReference type="PROSITE" id="PS50943"/>
    </source>
</evidence>
<accession>A0ABW7TD29</accession>
<dbReference type="Pfam" id="PF13560">
    <property type="entry name" value="HTH_31"/>
    <property type="match status" value="1"/>
</dbReference>
<name>A0ABW7TD29_9ACTN</name>
<dbReference type="InterPro" id="IPR043917">
    <property type="entry name" value="DUF5753"/>
</dbReference>
<comment type="caution">
    <text evidence="2">The sequence shown here is derived from an EMBL/GenBank/DDBJ whole genome shotgun (WGS) entry which is preliminary data.</text>
</comment>
<dbReference type="Gene3D" id="1.10.260.40">
    <property type="entry name" value="lambda repressor-like DNA-binding domains"/>
    <property type="match status" value="1"/>
</dbReference>
<feature type="domain" description="HTH cro/C1-type" evidence="1">
    <location>
        <begin position="21"/>
        <end position="74"/>
    </location>
</feature>
<dbReference type="PROSITE" id="PS50943">
    <property type="entry name" value="HTH_CROC1"/>
    <property type="match status" value="1"/>
</dbReference>
<gene>
    <name evidence="2" type="ORF">ACH4TF_34255</name>
</gene>
<keyword evidence="3" id="KW-1185">Reference proteome</keyword>
<dbReference type="CDD" id="cd00093">
    <property type="entry name" value="HTH_XRE"/>
    <property type="match status" value="1"/>
</dbReference>